<name>A0AAW8TQM5_9ENTE</name>
<comment type="caution">
    <text evidence="1">The sequence shown here is derived from an EMBL/GenBank/DDBJ whole genome shotgun (WGS) entry which is preliminary data.</text>
</comment>
<evidence type="ECO:0000313" key="1">
    <source>
        <dbReference type="EMBL" id="MDT2796074.1"/>
    </source>
</evidence>
<evidence type="ECO:0000313" key="2">
    <source>
        <dbReference type="Proteomes" id="UP001255696"/>
    </source>
</evidence>
<reference evidence="1" key="1">
    <citation type="submission" date="2023-03" db="EMBL/GenBank/DDBJ databases">
        <authorList>
            <person name="Shen W."/>
            <person name="Cai J."/>
        </authorList>
    </citation>
    <scope>NUCLEOTIDE SEQUENCE</scope>
    <source>
        <strain evidence="1">B245-2</strain>
    </source>
</reference>
<dbReference type="Proteomes" id="UP001255696">
    <property type="component" value="Unassembled WGS sequence"/>
</dbReference>
<dbReference type="EMBL" id="JARQBI010000003">
    <property type="protein sequence ID" value="MDT2796074.1"/>
    <property type="molecule type" value="Genomic_DNA"/>
</dbReference>
<sequence>MLDIKTVFIGIRESVFWKQNVLFSFLYLMMLPHAEIYVHEDDSTKQIDGFIGLDNDYIAGVFVKETM</sequence>
<proteinExistence type="predicted"/>
<organism evidence="1 2">
    <name type="scientific">Enterococcus cecorum</name>
    <dbReference type="NCBI Taxonomy" id="44008"/>
    <lineage>
        <taxon>Bacteria</taxon>
        <taxon>Bacillati</taxon>
        <taxon>Bacillota</taxon>
        <taxon>Bacilli</taxon>
        <taxon>Lactobacillales</taxon>
        <taxon>Enterococcaceae</taxon>
        <taxon>Enterococcus</taxon>
    </lineage>
</organism>
<dbReference type="RefSeq" id="WP_311897251.1">
    <property type="nucleotide sequence ID" value="NZ_CP184653.1"/>
</dbReference>
<protein>
    <submittedName>
        <fullName evidence="1">Uncharacterized protein</fullName>
    </submittedName>
</protein>
<accession>A0AAW8TQM5</accession>
<dbReference type="AlphaFoldDB" id="A0AAW8TQM5"/>
<gene>
    <name evidence="1" type="ORF">P7H47_02145</name>
</gene>